<comment type="caution">
    <text evidence="1">The sequence shown here is derived from an EMBL/GenBank/DDBJ whole genome shotgun (WGS) entry which is preliminary data.</text>
</comment>
<organism evidence="1 2">
    <name type="scientific">Pristionchus fissidentatus</name>
    <dbReference type="NCBI Taxonomy" id="1538716"/>
    <lineage>
        <taxon>Eukaryota</taxon>
        <taxon>Metazoa</taxon>
        <taxon>Ecdysozoa</taxon>
        <taxon>Nematoda</taxon>
        <taxon>Chromadorea</taxon>
        <taxon>Rhabditida</taxon>
        <taxon>Rhabditina</taxon>
        <taxon>Diplogasteromorpha</taxon>
        <taxon>Diplogasteroidea</taxon>
        <taxon>Neodiplogasteridae</taxon>
        <taxon>Pristionchus</taxon>
    </lineage>
</organism>
<reference evidence="1" key="1">
    <citation type="submission" date="2023-10" db="EMBL/GenBank/DDBJ databases">
        <title>Genome assembly of Pristionchus species.</title>
        <authorList>
            <person name="Yoshida K."/>
            <person name="Sommer R.J."/>
        </authorList>
    </citation>
    <scope>NUCLEOTIDE SEQUENCE</scope>
    <source>
        <strain evidence="1">RS5133</strain>
    </source>
</reference>
<feature type="non-terminal residue" evidence="1">
    <location>
        <position position="1"/>
    </location>
</feature>
<name>A0AAV5W9Y0_9BILA</name>
<keyword evidence="2" id="KW-1185">Reference proteome</keyword>
<dbReference type="AlphaFoldDB" id="A0AAV5W9Y0"/>
<proteinExistence type="predicted"/>
<accession>A0AAV5W9Y0</accession>
<protein>
    <submittedName>
        <fullName evidence="1">Uncharacterized protein</fullName>
    </submittedName>
</protein>
<evidence type="ECO:0000313" key="1">
    <source>
        <dbReference type="EMBL" id="GMT28691.1"/>
    </source>
</evidence>
<gene>
    <name evidence="1" type="ORF">PFISCL1PPCAC_19988</name>
</gene>
<evidence type="ECO:0000313" key="2">
    <source>
        <dbReference type="Proteomes" id="UP001432322"/>
    </source>
</evidence>
<sequence>NSSVFLCYCFTYTVTCDSCIWYLLFQVHFPNRLVHYSQIAVAHRLLFEGRKIVKERRNEFADVHCEKLKKEGGEDYRGTRSCCPSRPSFSLFSVKKERRNRF</sequence>
<dbReference type="EMBL" id="BTSY01000005">
    <property type="protein sequence ID" value="GMT28691.1"/>
    <property type="molecule type" value="Genomic_DNA"/>
</dbReference>
<dbReference type="Proteomes" id="UP001432322">
    <property type="component" value="Unassembled WGS sequence"/>
</dbReference>